<accession>A0A143C0J5</accession>
<proteinExistence type="predicted"/>
<gene>
    <name evidence="1" type="ORF">A4E84_16355</name>
</gene>
<evidence type="ECO:0000313" key="1">
    <source>
        <dbReference type="EMBL" id="AMW10942.1"/>
    </source>
</evidence>
<dbReference type="EMBL" id="CP015098">
    <property type="protein sequence ID" value="AMW10942.1"/>
    <property type="molecule type" value="Genomic_DNA"/>
</dbReference>
<sequence>MTVEHRWLLDETPWPEQATLVYGEMVELATPHPPIPKLGWLGPDIVGNRGVIVACVIEQDERDGHVGPLYAVETEDGSPWRLRSEFLVSRGGLHPDMPPRYRSDLPEGTRVRIRLESDTLGATTEAVGEIAGIWWTTSLEPPKGYIVQVGEYSHCVTPQQTEVI</sequence>
<keyword evidence="2" id="KW-1185">Reference proteome</keyword>
<organism evidence="1 2">
    <name type="scientific">Streptomyces qaidamensis</name>
    <dbReference type="NCBI Taxonomy" id="1783515"/>
    <lineage>
        <taxon>Bacteria</taxon>
        <taxon>Bacillati</taxon>
        <taxon>Actinomycetota</taxon>
        <taxon>Actinomycetes</taxon>
        <taxon>Kitasatosporales</taxon>
        <taxon>Streptomycetaceae</taxon>
        <taxon>Streptomyces</taxon>
        <taxon>Streptomyces aurantiacus group</taxon>
    </lineage>
</organism>
<name>A0A143C0J5_9ACTN</name>
<dbReference type="STRING" id="1783515.A4E84_16355"/>
<dbReference type="AlphaFoldDB" id="A0A143C0J5"/>
<dbReference type="RefSeq" id="WP_062927293.1">
    <property type="nucleotide sequence ID" value="NZ_CP015098.1"/>
</dbReference>
<dbReference type="KEGG" id="stsi:A4E84_16355"/>
<protein>
    <submittedName>
        <fullName evidence="1">Uncharacterized protein</fullName>
    </submittedName>
</protein>
<evidence type="ECO:0000313" key="2">
    <source>
        <dbReference type="Proteomes" id="UP000076096"/>
    </source>
</evidence>
<reference evidence="2" key="1">
    <citation type="submission" date="2016-04" db="EMBL/GenBank/DDBJ databases">
        <authorList>
            <person name="Zhang B."/>
        </authorList>
    </citation>
    <scope>NUCLEOTIDE SEQUENCE [LARGE SCALE GENOMIC DNA]</scope>
    <source>
        <strain evidence="2">S10</strain>
    </source>
</reference>
<dbReference type="Proteomes" id="UP000076096">
    <property type="component" value="Chromosome"/>
</dbReference>